<comment type="caution">
    <text evidence="1">The sequence shown here is derived from an EMBL/GenBank/DDBJ whole genome shotgun (WGS) entry which is preliminary data.</text>
</comment>
<proteinExistence type="predicted"/>
<sequence>MSDILQTISQRHADQTATEIDVPEWNTKLYFTPLTAAERASIRKGIDAEDDGEMMIASIIRKACDKDGKRVFEDTAETRAILSGKAEFSVIRRIIEAADSARAKMTSDDVKNV</sequence>
<dbReference type="Proteomes" id="UP000002931">
    <property type="component" value="Unassembled WGS sequence"/>
</dbReference>
<keyword evidence="2" id="KW-1185">Reference proteome</keyword>
<accession>A3VBE5</accession>
<dbReference type="EMBL" id="AAMT01000002">
    <property type="protein sequence ID" value="EAQ14278.1"/>
    <property type="molecule type" value="Genomic_DNA"/>
</dbReference>
<dbReference type="RefSeq" id="WP_008333593.1">
    <property type="nucleotide sequence ID" value="NZ_CH902578.1"/>
</dbReference>
<organism evidence="1 2">
    <name type="scientific">Maritimibacter alkaliphilus HTCC2654</name>
    <dbReference type="NCBI Taxonomy" id="314271"/>
    <lineage>
        <taxon>Bacteria</taxon>
        <taxon>Pseudomonadati</taxon>
        <taxon>Pseudomonadota</taxon>
        <taxon>Alphaproteobacteria</taxon>
        <taxon>Rhodobacterales</taxon>
        <taxon>Roseobacteraceae</taxon>
        <taxon>Maritimibacter</taxon>
    </lineage>
</organism>
<name>A3VBE5_9RHOB</name>
<reference evidence="1 2" key="1">
    <citation type="journal article" date="2010" name="J. Bacteriol.">
        <title>Genome sequences of Pelagibaca bermudensis HTCC2601T and Maritimibacter alkaliphilus HTCC2654T, the type strains of two marine Roseobacter genera.</title>
        <authorList>
            <person name="Thrash J.C."/>
            <person name="Cho J.C."/>
            <person name="Ferriera S."/>
            <person name="Johnson J."/>
            <person name="Vergin K.L."/>
            <person name="Giovannoni S.J."/>
        </authorList>
    </citation>
    <scope>NUCLEOTIDE SEQUENCE [LARGE SCALE GENOMIC DNA]</scope>
    <source>
        <strain evidence="1 2">HTCC2654</strain>
    </source>
</reference>
<evidence type="ECO:0000313" key="1">
    <source>
        <dbReference type="EMBL" id="EAQ14278.1"/>
    </source>
</evidence>
<dbReference type="HOGENOM" id="CLU_2130473_0_0_5"/>
<dbReference type="AlphaFoldDB" id="A3VBE5"/>
<evidence type="ECO:0000313" key="2">
    <source>
        <dbReference type="Proteomes" id="UP000002931"/>
    </source>
</evidence>
<dbReference type="OrthoDB" id="7877201at2"/>
<protein>
    <submittedName>
        <fullName evidence="1">Uncharacterized protein</fullName>
    </submittedName>
</protein>
<dbReference type="STRING" id="314271.RB2654_16451"/>
<gene>
    <name evidence="1" type="ORF">RB2654_16451</name>
</gene>